<dbReference type="PANTHER" id="PTHR43240:SF24">
    <property type="entry name" value="OS05G0137700 PROTEIN"/>
    <property type="match status" value="1"/>
</dbReference>
<dbReference type="InterPro" id="IPR006683">
    <property type="entry name" value="Thioestr_dom"/>
</dbReference>
<proteinExistence type="predicted"/>
<dbReference type="PANTHER" id="PTHR43240">
    <property type="entry name" value="1,4-DIHYDROXY-2-NAPHTHOYL-COA THIOESTERASE 1"/>
    <property type="match status" value="1"/>
</dbReference>
<reference evidence="3 4" key="1">
    <citation type="submission" date="2016-09" db="EMBL/GenBank/DDBJ databases">
        <title>The draft genome of Dichanthelium oligosanthes: A C3 panicoid grass species.</title>
        <authorList>
            <person name="Studer A.J."/>
            <person name="Schnable J.C."/>
            <person name="Brutnell T.P."/>
        </authorList>
    </citation>
    <scope>NUCLEOTIDE SEQUENCE [LARGE SCALE GENOMIC DNA]</scope>
    <source>
        <strain evidence="4">cv. Kellogg 1175</strain>
        <tissue evidence="3">Leaf</tissue>
    </source>
</reference>
<organism evidence="3 4">
    <name type="scientific">Dichanthelium oligosanthes</name>
    <dbReference type="NCBI Taxonomy" id="888268"/>
    <lineage>
        <taxon>Eukaryota</taxon>
        <taxon>Viridiplantae</taxon>
        <taxon>Streptophyta</taxon>
        <taxon>Embryophyta</taxon>
        <taxon>Tracheophyta</taxon>
        <taxon>Spermatophyta</taxon>
        <taxon>Magnoliopsida</taxon>
        <taxon>Liliopsida</taxon>
        <taxon>Poales</taxon>
        <taxon>Poaceae</taxon>
        <taxon>PACMAD clade</taxon>
        <taxon>Panicoideae</taxon>
        <taxon>Panicodae</taxon>
        <taxon>Paniceae</taxon>
        <taxon>Dichantheliinae</taxon>
        <taxon>Dichanthelium</taxon>
    </lineage>
</organism>
<sequence>MMASGKPPPPPPPPADEEGAVADKSLHALGFEFTSITDREVAGRLPVTDTCCQPFGVLNGGVSALVAESLASVGAYMASGYRRVAGVQLSVNHLRPARLGNLVQAHASPVQLGRSIQSASFLHALEPRRAMGGAAGASDPPSPPAAGEATKPFQVDRALQALGFQFTRVTAGEVAGRLPVTETCCQPFDYLNGGVSALMAEVTASIGCYVATGYRRLAGVQLSINHVGPARLGDLVQATATPVQLGRKIQVANMIALLRSYSLMLGFFFPSRLRFMLRIRPLLLQIPVKFLNNVLHPSVKIKSAMV</sequence>
<dbReference type="AlphaFoldDB" id="A0A1E5W707"/>
<dbReference type="NCBIfam" id="TIGR00369">
    <property type="entry name" value="unchar_dom_1"/>
    <property type="match status" value="2"/>
</dbReference>
<keyword evidence="1" id="KW-0378">Hydrolase</keyword>
<dbReference type="GO" id="GO:0005777">
    <property type="term" value="C:peroxisome"/>
    <property type="evidence" value="ECO:0007669"/>
    <property type="project" value="TreeGrafter"/>
</dbReference>
<dbReference type="InterPro" id="IPR029069">
    <property type="entry name" value="HotDog_dom_sf"/>
</dbReference>
<name>A0A1E5W707_9POAL</name>
<protein>
    <submittedName>
        <fullName evidence="3">1,4-dihydroxy-2-naphthoyl-CoA thioesterase 1</fullName>
    </submittedName>
</protein>
<accession>A0A1E5W707</accession>
<dbReference type="Proteomes" id="UP000095767">
    <property type="component" value="Unassembled WGS sequence"/>
</dbReference>
<dbReference type="EMBL" id="LWDX02019683">
    <property type="protein sequence ID" value="OEL33189.1"/>
    <property type="molecule type" value="Genomic_DNA"/>
</dbReference>
<keyword evidence="4" id="KW-1185">Reference proteome</keyword>
<dbReference type="Pfam" id="PF03061">
    <property type="entry name" value="4HBT"/>
    <property type="match status" value="2"/>
</dbReference>
<dbReference type="GO" id="GO:0061522">
    <property type="term" value="F:1,4-dihydroxy-2-naphthoyl-CoA thioesterase activity"/>
    <property type="evidence" value="ECO:0007669"/>
    <property type="project" value="TreeGrafter"/>
</dbReference>
<dbReference type="SUPFAM" id="SSF54637">
    <property type="entry name" value="Thioesterase/thiol ester dehydrase-isomerase"/>
    <property type="match status" value="2"/>
</dbReference>
<dbReference type="CDD" id="cd03443">
    <property type="entry name" value="PaaI_thioesterase"/>
    <property type="match status" value="2"/>
</dbReference>
<evidence type="ECO:0000256" key="1">
    <source>
        <dbReference type="ARBA" id="ARBA00022801"/>
    </source>
</evidence>
<feature type="domain" description="Thioesterase" evidence="2">
    <location>
        <begin position="55"/>
        <end position="117"/>
    </location>
</feature>
<evidence type="ECO:0000313" key="4">
    <source>
        <dbReference type="Proteomes" id="UP000095767"/>
    </source>
</evidence>
<comment type="caution">
    <text evidence="3">The sequence shown here is derived from an EMBL/GenBank/DDBJ whole genome shotgun (WGS) entry which is preliminary data.</text>
</comment>
<dbReference type="STRING" id="888268.A0A1E5W707"/>
<evidence type="ECO:0000313" key="3">
    <source>
        <dbReference type="EMBL" id="OEL33189.1"/>
    </source>
</evidence>
<dbReference type="GO" id="GO:0042372">
    <property type="term" value="P:phylloquinone biosynthetic process"/>
    <property type="evidence" value="ECO:0007669"/>
    <property type="project" value="TreeGrafter"/>
</dbReference>
<dbReference type="InterPro" id="IPR003736">
    <property type="entry name" value="PAAI_dom"/>
</dbReference>
<dbReference type="OrthoDB" id="46529at2759"/>
<dbReference type="Gene3D" id="3.10.129.10">
    <property type="entry name" value="Hotdog Thioesterase"/>
    <property type="match status" value="2"/>
</dbReference>
<feature type="domain" description="Thioesterase" evidence="2">
    <location>
        <begin position="190"/>
        <end position="252"/>
    </location>
</feature>
<gene>
    <name evidence="3" type="ORF">BAE44_0005792</name>
</gene>
<evidence type="ECO:0000259" key="2">
    <source>
        <dbReference type="Pfam" id="PF03061"/>
    </source>
</evidence>